<dbReference type="Proteomes" id="UP001159363">
    <property type="component" value="Chromosome 12"/>
</dbReference>
<dbReference type="EMBL" id="JARBHB010000013">
    <property type="protein sequence ID" value="KAJ8869484.1"/>
    <property type="molecule type" value="Genomic_DNA"/>
</dbReference>
<feature type="region of interest" description="Disordered" evidence="1">
    <location>
        <begin position="1"/>
        <end position="39"/>
    </location>
</feature>
<sequence length="1232" mass="135597">MVQSETTNDTKHQGQETLKISDGQINSNKRNKVSEDGSRSQLPKRRDFLLFCILVNKETLQRLQGMSQCAVFGRDEINSRDMTRSLEPAVCVSASEAVAEPSCFRRAASHKTPAARCHRSTVLSAQPATRYFHCCCHVNNCISKAWKRLVEHQRLRDVTGNISAVPPATETDTSMAEINNVIGYFARLACSPPTKASRVTSPASGNLAGRFRWPAGFLGDLPFPPPLHSGAAPYSLKPSSALKIALLRAAQISSLTHLPPPKQKGKPSELASITSAGFTMTRPSINHPIRGGHYFGRIYNDPSVHQSRNQHPIRVKRGSKSRCGNNVYYRPAGLTVIRVILSTPSSLGRDCGDDGRAAVERRVRPWPGCGELAWRLAAACAMQCSVLSLLPTTRVVPSSTPRKHDDALYCRWARTSTQHKYVGKYCDMLATSLVTPCARERSRHQLTSNDVNNILSLFGVILPQLMLTPGFVPPLSVCPCQLRRTTSCAVAYTRCRCLRVVCNPANLGLFLLVAVLVTERGGRGVNALPFLLPERGGRGVNALPFLLPERGGRGVNALPFLLPERGGRGVNALPFLLPERGGRGVNALPFLLPERGGRGVNALPFLLPERGGRGVNALPFLLPERGGRGVNALPFLLPERGGRGVNALPFLLPERGGRGVNALPFLLPERGGRGVNALPFLLPERGGRGVNALPFLLPERGGRGVNALPFLLPERGGRGVNALPFLLPERGGRGVNALPFLLPERGGRGVNAVSELPNRYWKCENIIEAQRQFRYCATVTCKKDTFTKDGAAGRERQQMKEFATAVLLGSLAVRALWTTQIRRVVCRDWAAKTCNDSSSFTDMYTLTWLYFDISMKVAPMRLCILAPSAVCFVYVKLPLADPHDLAGRKVATLKWKCKLCPTLWQKKKKKKLIFPGLLVRHVYQGNCGAILEWNATAVHRLYSADDCVSQLDGTYFETYDRSWMKHSSGGEYADEEMPSIHPDLQMQRSSIVTRGECFAHSGDAALDVRACVALSVRSLLCHVASGRRPPEELCLLIEDCSASTCTYGGNKKRRTHARRVLRECCSVSAQTCREETGVVRAVAVLWRLRIVVAPCARRQAVCAVAPLSRPPALIDPLPVLDLLCAIVATVAAAFPNHIPTVFGIQFLFLRVSNMLIYEKKTLECFQDVPHMRNIISEHSGSWNRLFQRRHSRSFMGCIVRRVMKVETASLHNVTVVVITTASSRIWEHALVM</sequence>
<protein>
    <submittedName>
        <fullName evidence="2">Uncharacterized protein</fullName>
    </submittedName>
</protein>
<feature type="compositionally biased region" description="Polar residues" evidence="1">
    <location>
        <begin position="15"/>
        <end position="28"/>
    </location>
</feature>
<reference evidence="2 3" key="1">
    <citation type="submission" date="2023-02" db="EMBL/GenBank/DDBJ databases">
        <title>LHISI_Scaffold_Assembly.</title>
        <authorList>
            <person name="Stuart O.P."/>
            <person name="Cleave R."/>
            <person name="Magrath M.J.L."/>
            <person name="Mikheyev A.S."/>
        </authorList>
    </citation>
    <scope>NUCLEOTIDE SEQUENCE [LARGE SCALE GENOMIC DNA]</scope>
    <source>
        <strain evidence="2">Daus_M_001</strain>
        <tissue evidence="2">Leg muscle</tissue>
    </source>
</reference>
<organism evidence="2 3">
    <name type="scientific">Dryococelus australis</name>
    <dbReference type="NCBI Taxonomy" id="614101"/>
    <lineage>
        <taxon>Eukaryota</taxon>
        <taxon>Metazoa</taxon>
        <taxon>Ecdysozoa</taxon>
        <taxon>Arthropoda</taxon>
        <taxon>Hexapoda</taxon>
        <taxon>Insecta</taxon>
        <taxon>Pterygota</taxon>
        <taxon>Neoptera</taxon>
        <taxon>Polyneoptera</taxon>
        <taxon>Phasmatodea</taxon>
        <taxon>Verophasmatodea</taxon>
        <taxon>Anareolatae</taxon>
        <taxon>Phasmatidae</taxon>
        <taxon>Eurycanthinae</taxon>
        <taxon>Dryococelus</taxon>
    </lineage>
</organism>
<name>A0ABQ9GAM8_9NEOP</name>
<evidence type="ECO:0000256" key="1">
    <source>
        <dbReference type="SAM" id="MobiDB-lite"/>
    </source>
</evidence>
<accession>A0ABQ9GAM8</accession>
<proteinExistence type="predicted"/>
<evidence type="ECO:0000313" key="3">
    <source>
        <dbReference type="Proteomes" id="UP001159363"/>
    </source>
</evidence>
<keyword evidence="3" id="KW-1185">Reference proteome</keyword>
<comment type="caution">
    <text evidence="2">The sequence shown here is derived from an EMBL/GenBank/DDBJ whole genome shotgun (WGS) entry which is preliminary data.</text>
</comment>
<evidence type="ECO:0000313" key="2">
    <source>
        <dbReference type="EMBL" id="KAJ8869484.1"/>
    </source>
</evidence>
<gene>
    <name evidence="2" type="ORF">PR048_028475</name>
</gene>